<dbReference type="InterPro" id="IPR011990">
    <property type="entry name" value="TPR-like_helical_dom_sf"/>
</dbReference>
<dbReference type="EMBL" id="JADBJN010000002">
    <property type="protein sequence ID" value="KAG5674538.1"/>
    <property type="molecule type" value="Genomic_DNA"/>
</dbReference>
<dbReference type="Pfam" id="PF21603">
    <property type="entry name" value="Bdbt-like_TPR"/>
    <property type="match status" value="1"/>
</dbReference>
<dbReference type="Pfam" id="PF18023">
    <property type="entry name" value="FKBP_N_2"/>
    <property type="match status" value="1"/>
</dbReference>
<dbReference type="Proteomes" id="UP001107558">
    <property type="component" value="Chromosome 2"/>
</dbReference>
<reference evidence="3" key="1">
    <citation type="submission" date="2021-03" db="EMBL/GenBank/DDBJ databases">
        <title>Chromosome level genome of the anhydrobiotic midge Polypedilum vanderplanki.</title>
        <authorList>
            <person name="Yoshida Y."/>
            <person name="Kikawada T."/>
            <person name="Gusev O."/>
        </authorList>
    </citation>
    <scope>NUCLEOTIDE SEQUENCE</scope>
    <source>
        <strain evidence="3">NIAS01</strain>
        <tissue evidence="3">Whole body or cell culture</tissue>
    </source>
</reference>
<comment type="caution">
    <text evidence="3">The sequence shown here is derived from an EMBL/GenBank/DDBJ whole genome shotgun (WGS) entry which is preliminary data.</text>
</comment>
<dbReference type="Gene3D" id="1.20.58.80">
    <property type="entry name" value="Phosphotransferase system, lactose/cellobiose-type IIA subunit"/>
    <property type="match status" value="1"/>
</dbReference>
<evidence type="ECO:0000313" key="4">
    <source>
        <dbReference type="Proteomes" id="UP001107558"/>
    </source>
</evidence>
<evidence type="ECO:0008006" key="5">
    <source>
        <dbReference type="Google" id="ProtNLM"/>
    </source>
</evidence>
<feature type="domain" description="Bride of doubletime-like TPR" evidence="2">
    <location>
        <begin position="132"/>
        <end position="216"/>
    </location>
</feature>
<dbReference type="SUPFAM" id="SSF48452">
    <property type="entry name" value="TPR-like"/>
    <property type="match status" value="1"/>
</dbReference>
<evidence type="ECO:0000313" key="3">
    <source>
        <dbReference type="EMBL" id="KAG5674538.1"/>
    </source>
</evidence>
<dbReference type="InterPro" id="IPR050754">
    <property type="entry name" value="FKBP4/5/8-like"/>
</dbReference>
<protein>
    <recommendedName>
        <fullName evidence="5">Tetratricopeptide repeat protein</fullName>
    </recommendedName>
</protein>
<dbReference type="InterPro" id="IPR048919">
    <property type="entry name" value="Bdbt-like_TPR"/>
</dbReference>
<feature type="domain" description="BDBT FKBP like N-terminal" evidence="1">
    <location>
        <begin position="14"/>
        <end position="121"/>
    </location>
</feature>
<accession>A0A9J6BXR8</accession>
<dbReference type="OrthoDB" id="433738at2759"/>
<dbReference type="AlphaFoldDB" id="A0A9J6BXR8"/>
<dbReference type="PANTHER" id="PTHR46512">
    <property type="entry name" value="PEPTIDYLPROLYL ISOMERASE"/>
    <property type="match status" value="1"/>
</dbReference>
<gene>
    <name evidence="3" type="ORF">PVAND_004500</name>
</gene>
<evidence type="ECO:0000259" key="2">
    <source>
        <dbReference type="Pfam" id="PF21603"/>
    </source>
</evidence>
<evidence type="ECO:0000259" key="1">
    <source>
        <dbReference type="Pfam" id="PF18023"/>
    </source>
</evidence>
<dbReference type="Gene3D" id="2.40.30.320">
    <property type="match status" value="1"/>
</dbReference>
<sequence>MSYDVNTQLVDKVWEDTTKGLRKEVINFRYCSIVKANELSKCLVNIIHIENLDQKVHKSNYISEDNIGNEFWIEMGHALTAIDCYVEEFLKQMFMNETSKCYIKTKSNGTVIFTMRLKRIEFHGYYYEQDAIKMFELAKLYKENGVKMFKGEFFLFAHNYFNLAAKCLLAFGPVDEIDEVLKDTQLTKKEWEELLHNVYINISACLIKEKRYDEIIPIMNFVHKQDNPSEKAIFRLATAYLNIYQYEEAKKTIEKIDYKSNKDLVQLMSKIQHDWKNSKDKDKDMVKKMLFG</sequence>
<dbReference type="InterPro" id="IPR040478">
    <property type="entry name" value="FKBP_N_2"/>
</dbReference>
<proteinExistence type="predicted"/>
<organism evidence="3 4">
    <name type="scientific">Polypedilum vanderplanki</name>
    <name type="common">Sleeping chironomid midge</name>
    <dbReference type="NCBI Taxonomy" id="319348"/>
    <lineage>
        <taxon>Eukaryota</taxon>
        <taxon>Metazoa</taxon>
        <taxon>Ecdysozoa</taxon>
        <taxon>Arthropoda</taxon>
        <taxon>Hexapoda</taxon>
        <taxon>Insecta</taxon>
        <taxon>Pterygota</taxon>
        <taxon>Neoptera</taxon>
        <taxon>Endopterygota</taxon>
        <taxon>Diptera</taxon>
        <taxon>Nematocera</taxon>
        <taxon>Chironomoidea</taxon>
        <taxon>Chironomidae</taxon>
        <taxon>Chironominae</taxon>
        <taxon>Polypedilum</taxon>
        <taxon>Polypedilum</taxon>
    </lineage>
</organism>
<dbReference type="PANTHER" id="PTHR46512:SF10">
    <property type="entry name" value="FK506-BINDING PROTEIN-LIKE"/>
    <property type="match status" value="1"/>
</dbReference>
<keyword evidence="4" id="KW-1185">Reference proteome</keyword>
<name>A0A9J6BXR8_POLVA</name>